<evidence type="ECO:0000256" key="1">
    <source>
        <dbReference type="SAM" id="MobiDB-lite"/>
    </source>
</evidence>
<feature type="region of interest" description="Disordered" evidence="1">
    <location>
        <begin position="567"/>
        <end position="604"/>
    </location>
</feature>
<accession>A0A511DAL5</accession>
<gene>
    <name evidence="2" type="ORF">PSU4_08030</name>
</gene>
<evidence type="ECO:0000313" key="3">
    <source>
        <dbReference type="Proteomes" id="UP000321685"/>
    </source>
</evidence>
<evidence type="ECO:0008006" key="4">
    <source>
        <dbReference type="Google" id="ProtNLM"/>
    </source>
</evidence>
<keyword evidence="3" id="KW-1185">Reference proteome</keyword>
<dbReference type="EMBL" id="BJVJ01000005">
    <property type="protein sequence ID" value="GEL21849.1"/>
    <property type="molecule type" value="Genomic_DNA"/>
</dbReference>
<dbReference type="Proteomes" id="UP000321685">
    <property type="component" value="Unassembled WGS sequence"/>
</dbReference>
<protein>
    <recommendedName>
        <fullName evidence="4">Fibronectin type-III domain-containing protein</fullName>
    </recommendedName>
</protein>
<sequence>MTLEPFDPNGYRKRVLAAVDRRGGPDTSDAFELYDIPVDAAAAGTLDDAAVVARIDEVWGFWQRQRDHPKYRLLVAELVAGHDARSADLRDPGRRRVAAVAARAVREQRDAARYQLLDAAIARLVDRHGGVPADKVEGLHDVGALAGLDRAEVSARLNRHRLLPAAAAPAPDAAVVGPERRRQVRALLDEFGRLTGATPPPTLLALLGLDTGAGPEEVGERAAGWRTRARELPPDRLRVVVDELLVHVADLLEAGPRAIAGYLAAVEADAADALRPQVRAAVLVEDRLVAEDHAHLVDTGVEAGLDRAAAAALVARLAAELGAQVEPVPGAAAPPRRDPAPALTGPDLREVRRALREGRPRAAAAVLGDVRGLDGAPGTQARALAAQIETVVAEAARTWVVLDSARAAHRWVEAAALADRLRRTASDVPGPDGRTVADAVAEADGHVAAADRAFARVPSGPPTERVRALRQVLAACADHAAAFEALSRGAPPAAPVWVSAARDAAGAVLVLWEPPAEAGVTHKVERLTPEGAWRVVGRTADATIEDGGAPPGVEAPVYRVTSLVDGRASEPVRSDDAPRAAAGEPGPGGPEPSRVRAERGPGGVVHVSWAGGPAARYRVRRRRPDGGWSVVGRVAGTTIDDGNVPPGNLPVYEVVLVDDGASPGDVAPRACSDG</sequence>
<organism evidence="2 3">
    <name type="scientific">Pseudonocardia sulfidoxydans NBRC 16205</name>
    <dbReference type="NCBI Taxonomy" id="1223511"/>
    <lineage>
        <taxon>Bacteria</taxon>
        <taxon>Bacillati</taxon>
        <taxon>Actinomycetota</taxon>
        <taxon>Actinomycetes</taxon>
        <taxon>Pseudonocardiales</taxon>
        <taxon>Pseudonocardiaceae</taxon>
        <taxon>Pseudonocardia</taxon>
    </lineage>
</organism>
<reference evidence="2 3" key="1">
    <citation type="submission" date="2019-07" db="EMBL/GenBank/DDBJ databases">
        <title>Whole genome shotgun sequence of Pseudonocardia sulfidoxydans NBRC 16205.</title>
        <authorList>
            <person name="Hosoyama A."/>
            <person name="Uohara A."/>
            <person name="Ohji S."/>
            <person name="Ichikawa N."/>
        </authorList>
    </citation>
    <scope>NUCLEOTIDE SEQUENCE [LARGE SCALE GENOMIC DNA]</scope>
    <source>
        <strain evidence="2 3">NBRC 16205</strain>
    </source>
</reference>
<proteinExistence type="predicted"/>
<name>A0A511DAL5_9PSEU</name>
<dbReference type="AlphaFoldDB" id="A0A511DAL5"/>
<evidence type="ECO:0000313" key="2">
    <source>
        <dbReference type="EMBL" id="GEL21849.1"/>
    </source>
</evidence>
<comment type="caution">
    <text evidence="2">The sequence shown here is derived from an EMBL/GenBank/DDBJ whole genome shotgun (WGS) entry which is preliminary data.</text>
</comment>
<feature type="compositionally biased region" description="Basic and acidic residues" evidence="1">
    <location>
        <begin position="567"/>
        <end position="578"/>
    </location>
</feature>